<comment type="caution">
    <text evidence="1">The sequence shown here is derived from an EMBL/GenBank/DDBJ whole genome shotgun (WGS) entry which is preliminary data.</text>
</comment>
<dbReference type="EMBL" id="SOSA01000179">
    <property type="protein sequence ID" value="THC94987.1"/>
    <property type="molecule type" value="Genomic_DNA"/>
</dbReference>
<organism evidence="1 2">
    <name type="scientific">Aspergillus tanneri</name>
    <dbReference type="NCBI Taxonomy" id="1220188"/>
    <lineage>
        <taxon>Eukaryota</taxon>
        <taxon>Fungi</taxon>
        <taxon>Dikarya</taxon>
        <taxon>Ascomycota</taxon>
        <taxon>Pezizomycotina</taxon>
        <taxon>Eurotiomycetes</taxon>
        <taxon>Eurotiomycetidae</taxon>
        <taxon>Eurotiales</taxon>
        <taxon>Aspergillaceae</taxon>
        <taxon>Aspergillus</taxon>
        <taxon>Aspergillus subgen. Circumdati</taxon>
    </lineage>
</organism>
<reference evidence="1 2" key="1">
    <citation type="submission" date="2019-03" db="EMBL/GenBank/DDBJ databases">
        <title>The genome sequence of a newly discovered highly antifungal drug resistant Aspergillus species, Aspergillus tanneri NIH 1004.</title>
        <authorList>
            <person name="Mounaud S."/>
            <person name="Singh I."/>
            <person name="Joardar V."/>
            <person name="Pakala S."/>
            <person name="Pakala S."/>
            <person name="Venepally P."/>
            <person name="Hoover J."/>
            <person name="Nierman W."/>
            <person name="Chung J."/>
            <person name="Losada L."/>
        </authorList>
    </citation>
    <scope>NUCLEOTIDE SEQUENCE [LARGE SCALE GENOMIC DNA]</scope>
    <source>
        <strain evidence="1 2">NIH1004</strain>
    </source>
</reference>
<dbReference type="AlphaFoldDB" id="A0A4S3JK39"/>
<sequence>MPIHTLDIVGSPSGNSHSQLQSGCPGVNGIHQSRLSDIYNQSGDFYNGIRGVYAQYDLLPGTVIPFDLS</sequence>
<evidence type="ECO:0000313" key="1">
    <source>
        <dbReference type="EMBL" id="THC94987.1"/>
    </source>
</evidence>
<accession>A0A4S3JK39</accession>
<gene>
    <name evidence="1" type="ORF">EYZ11_005540</name>
</gene>
<proteinExistence type="predicted"/>
<protein>
    <submittedName>
        <fullName evidence="1">Uncharacterized protein</fullName>
    </submittedName>
</protein>
<dbReference type="Proteomes" id="UP000308092">
    <property type="component" value="Unassembled WGS sequence"/>
</dbReference>
<keyword evidence="2" id="KW-1185">Reference proteome</keyword>
<name>A0A4S3JK39_9EURO</name>
<evidence type="ECO:0000313" key="2">
    <source>
        <dbReference type="Proteomes" id="UP000308092"/>
    </source>
</evidence>
<dbReference type="VEuPathDB" id="FungiDB:EYZ11_005540"/>